<reference evidence="2" key="1">
    <citation type="submission" date="2020-10" db="EMBL/GenBank/DDBJ databases">
        <title>Phylogeny of dyella-like bacteria.</title>
        <authorList>
            <person name="Fu J."/>
        </authorList>
    </citation>
    <scope>NUCLEOTIDE SEQUENCE</scope>
    <source>
        <strain evidence="2">DHON07</strain>
    </source>
</reference>
<evidence type="ECO:0000313" key="3">
    <source>
        <dbReference type="Proteomes" id="UP001430193"/>
    </source>
</evidence>
<accession>A0ABS2KB04</accession>
<keyword evidence="1" id="KW-0812">Transmembrane</keyword>
<feature type="transmembrane region" description="Helical" evidence="1">
    <location>
        <begin position="66"/>
        <end position="83"/>
    </location>
</feature>
<feature type="transmembrane region" description="Helical" evidence="1">
    <location>
        <begin position="7"/>
        <end position="25"/>
    </location>
</feature>
<protein>
    <submittedName>
        <fullName evidence="2">Uncharacterized protein</fullName>
    </submittedName>
</protein>
<gene>
    <name evidence="2" type="ORF">ISS99_00440</name>
</gene>
<dbReference type="RefSeq" id="WP_204629596.1">
    <property type="nucleotide sequence ID" value="NZ_BSOC01000013.1"/>
</dbReference>
<comment type="caution">
    <text evidence="2">The sequence shown here is derived from an EMBL/GenBank/DDBJ whole genome shotgun (WGS) entry which is preliminary data.</text>
</comment>
<dbReference type="EMBL" id="JADIKF010000028">
    <property type="protein sequence ID" value="MBM7127977.1"/>
    <property type="molecule type" value="Genomic_DNA"/>
</dbReference>
<proteinExistence type="predicted"/>
<evidence type="ECO:0000256" key="1">
    <source>
        <dbReference type="SAM" id="Phobius"/>
    </source>
</evidence>
<dbReference type="Proteomes" id="UP001430193">
    <property type="component" value="Unassembled WGS sequence"/>
</dbReference>
<keyword evidence="1" id="KW-0472">Membrane</keyword>
<organism evidence="2 3">
    <name type="scientific">Dyella mobilis</name>
    <dbReference type="NCBI Taxonomy" id="1849582"/>
    <lineage>
        <taxon>Bacteria</taxon>
        <taxon>Pseudomonadati</taxon>
        <taxon>Pseudomonadota</taxon>
        <taxon>Gammaproteobacteria</taxon>
        <taxon>Lysobacterales</taxon>
        <taxon>Rhodanobacteraceae</taxon>
        <taxon>Dyella</taxon>
    </lineage>
</organism>
<keyword evidence="3" id="KW-1185">Reference proteome</keyword>
<name>A0ABS2KB04_9GAMM</name>
<sequence length="89" mass="9754">MWKFVELACNIISVIFAFLAAYWWYLSATDEPPPGHVERGSPDMLIDMKVSLVGMMKLQSKWNKRAAGSAAIAAAFQGFALLIQSATSS</sequence>
<keyword evidence="1" id="KW-1133">Transmembrane helix</keyword>
<evidence type="ECO:0000313" key="2">
    <source>
        <dbReference type="EMBL" id="MBM7127977.1"/>
    </source>
</evidence>